<dbReference type="AlphaFoldDB" id="A0A1F6E696"/>
<dbReference type="EMBL" id="MFLL01000029">
    <property type="protein sequence ID" value="OGG68712.1"/>
    <property type="molecule type" value="Genomic_DNA"/>
</dbReference>
<dbReference type="Gene3D" id="1.50.10.10">
    <property type="match status" value="1"/>
</dbReference>
<evidence type="ECO:0000313" key="2">
    <source>
        <dbReference type="Proteomes" id="UP000176914"/>
    </source>
</evidence>
<evidence type="ECO:0000313" key="1">
    <source>
        <dbReference type="EMBL" id="OGG68712.1"/>
    </source>
</evidence>
<reference evidence="1 2" key="1">
    <citation type="journal article" date="2016" name="Nat. Commun.">
        <title>Thousands of microbial genomes shed light on interconnected biogeochemical processes in an aquifer system.</title>
        <authorList>
            <person name="Anantharaman K."/>
            <person name="Brown C.T."/>
            <person name="Hug L.A."/>
            <person name="Sharon I."/>
            <person name="Castelle C.J."/>
            <person name="Probst A.J."/>
            <person name="Thomas B.C."/>
            <person name="Singh A."/>
            <person name="Wilkins M.J."/>
            <person name="Karaoz U."/>
            <person name="Brodie E.L."/>
            <person name="Williams K.H."/>
            <person name="Hubbard S.S."/>
            <person name="Banfield J.F."/>
        </authorList>
    </citation>
    <scope>NUCLEOTIDE SEQUENCE [LARGE SCALE GENOMIC DNA]</scope>
</reference>
<name>A0A1F6E696_9BACT</name>
<dbReference type="GO" id="GO:0005975">
    <property type="term" value="P:carbohydrate metabolic process"/>
    <property type="evidence" value="ECO:0007669"/>
    <property type="project" value="InterPro"/>
</dbReference>
<gene>
    <name evidence="1" type="ORF">A3C20_02200</name>
</gene>
<dbReference type="InterPro" id="IPR008928">
    <property type="entry name" value="6-hairpin_glycosidase_sf"/>
</dbReference>
<proteinExistence type="predicted"/>
<dbReference type="InterPro" id="IPR012341">
    <property type="entry name" value="6hp_glycosidase-like_sf"/>
</dbReference>
<dbReference type="SUPFAM" id="SSF48208">
    <property type="entry name" value="Six-hairpin glycosidases"/>
    <property type="match status" value="1"/>
</dbReference>
<comment type="caution">
    <text evidence="1">The sequence shown here is derived from an EMBL/GenBank/DDBJ whole genome shotgun (WGS) entry which is preliminary data.</text>
</comment>
<organism evidence="1 2">
    <name type="scientific">Candidatus Kaiserbacteria bacterium RIFCSPHIGHO2_02_FULL_55_25</name>
    <dbReference type="NCBI Taxonomy" id="1798498"/>
    <lineage>
        <taxon>Bacteria</taxon>
        <taxon>Candidatus Kaiseribacteriota</taxon>
    </lineage>
</organism>
<dbReference type="Proteomes" id="UP000176914">
    <property type="component" value="Unassembled WGS sequence"/>
</dbReference>
<accession>A0A1F6E696</accession>
<protein>
    <submittedName>
        <fullName evidence="1">Uncharacterized protein</fullName>
    </submittedName>
</protein>
<sequence length="405" mass="45913">MNVPHLDALAARYAALLAKHYERGFGISPAAEPHENFYRQVWARDFSHAAAHYFIYSDPQAVEDSLSTIFRHQRADGSLPFRVEKEYLLLKLTPGLRFLARPLFRLIEGWIRGRVERPVYSGEDFSFAEDTVPAVLLVSEMYRTSGERGETFMAAHGEACARAREYFTKKCGPDGFVSVAPGNVDWADSVTRGGKLGLLNVLWARAAQGMHSEDDDVARTERALLDVFYDRDGAFFRTAEGERRLDTVATILGALFFLDARECVRVEEALKVRMTRPSGLGNFDPPYPPHSVRLPFRLIGHGDYHNAYVWPWVSLQNIHVKIKIAQTHPEEAVREQYKQEAVGDLYDAAALFENASGAYEIFFPDSRKPADTRWYHPPRFFLASLAGFMSVYRKLLALGWLEEGV</sequence>